<dbReference type="InterPro" id="IPR029063">
    <property type="entry name" value="SAM-dependent_MTases_sf"/>
</dbReference>
<gene>
    <name evidence="1" type="ORF">ENU30_06505</name>
</gene>
<dbReference type="GO" id="GO:0003676">
    <property type="term" value="F:nucleic acid binding"/>
    <property type="evidence" value="ECO:0007669"/>
    <property type="project" value="InterPro"/>
</dbReference>
<dbReference type="EMBL" id="DTBZ01000123">
    <property type="protein sequence ID" value="HGQ18606.1"/>
    <property type="molecule type" value="Genomic_DNA"/>
</dbReference>
<accession>A0A7J3JR97</accession>
<reference evidence="1" key="1">
    <citation type="journal article" date="2020" name="mSystems">
        <title>Genome- and Community-Level Interaction Insights into Carbon Utilization and Element Cycling Functions of Hydrothermarchaeota in Hydrothermal Sediment.</title>
        <authorList>
            <person name="Zhou Z."/>
            <person name="Liu Y."/>
            <person name="Xu W."/>
            <person name="Pan J."/>
            <person name="Luo Z.H."/>
            <person name="Li M."/>
        </authorList>
    </citation>
    <scope>NUCLEOTIDE SEQUENCE [LARGE SCALE GENOMIC DNA]</scope>
    <source>
        <strain evidence="1">SpSt-657</strain>
    </source>
</reference>
<comment type="caution">
    <text evidence="1">The sequence shown here is derived from an EMBL/GenBank/DDBJ whole genome shotgun (WGS) entry which is preliminary data.</text>
</comment>
<dbReference type="PROSITE" id="PS00092">
    <property type="entry name" value="N6_MTASE"/>
    <property type="match status" value="1"/>
</dbReference>
<organism evidence="1">
    <name type="scientific">Ignisphaera aggregans</name>
    <dbReference type="NCBI Taxonomy" id="334771"/>
    <lineage>
        <taxon>Archaea</taxon>
        <taxon>Thermoproteota</taxon>
        <taxon>Thermoprotei</taxon>
        <taxon>Desulfurococcales</taxon>
        <taxon>Desulfurococcaceae</taxon>
        <taxon>Ignisphaera</taxon>
    </lineage>
</organism>
<dbReference type="AlphaFoldDB" id="A0A7J3JR97"/>
<proteinExistence type="predicted"/>
<dbReference type="GO" id="GO:0032259">
    <property type="term" value="P:methylation"/>
    <property type="evidence" value="ECO:0007669"/>
    <property type="project" value="InterPro"/>
</dbReference>
<dbReference type="InterPro" id="IPR002052">
    <property type="entry name" value="DNA_methylase_N6_adenine_CS"/>
</dbReference>
<protein>
    <submittedName>
        <fullName evidence="1">DUF1156 domain-containing protein</fullName>
    </submittedName>
</protein>
<sequence>MTWNWVEERPDANIIGSYVRSLNSVIEGLQYLINAVSGSPSCVEVVLDDATVLSKLGDERFDLIVTDPPYRDDVPYAELSDFYYVWLKRVLCDVRDVYGVLVRVPRFYSEAFFDDSGGEVEVQWRRFASREVSESEGRASFFGEGVGSFDHFKRLLSESFKVMADRLNDSGVAVTYYAHTTPDAWEALLEAGWLNAGLRVTATHSFVTESAQRVTARGKISLDTSLVVVWRKGVSREALVDEVYARAVEDCSEFAEKAMKFGRSGVDLFVSVLGCILSQFTQYRSLVGVGDLRKKGLGDLVKSYIYPATAEAIARSLGVKAAEKRLSPYSMFYLLAKVLIERRPRASRRSMDRNTAVIFSIGTRAELSALEALGLIQRDGDRITLLEPLHVEDPRRAVEATLIDRGLTPSAPSIRSSIDALHILEYLAISMPKDMFVKHYSELRSRSPQHVEEAIALAKILYSVLPENDSERKAVDTLLNSLGEVPQRGLLIYSKKG</sequence>
<dbReference type="SUPFAM" id="SSF53335">
    <property type="entry name" value="S-adenosyl-L-methionine-dependent methyltransferases"/>
    <property type="match status" value="1"/>
</dbReference>
<dbReference type="Gene3D" id="3.40.50.150">
    <property type="entry name" value="Vaccinia Virus protein VP39"/>
    <property type="match status" value="1"/>
</dbReference>
<name>A0A7J3JR97_9CREN</name>
<dbReference type="GO" id="GO:0008168">
    <property type="term" value="F:methyltransferase activity"/>
    <property type="evidence" value="ECO:0007669"/>
    <property type="project" value="InterPro"/>
</dbReference>
<evidence type="ECO:0000313" key="1">
    <source>
        <dbReference type="EMBL" id="HGQ18606.1"/>
    </source>
</evidence>